<dbReference type="EMBL" id="CP118101">
    <property type="protein sequence ID" value="WDH81904.1"/>
    <property type="molecule type" value="Genomic_DNA"/>
</dbReference>
<keyword evidence="1" id="KW-1133">Transmembrane helix</keyword>
<evidence type="ECO:0000313" key="3">
    <source>
        <dbReference type="EMBL" id="WDI01633.1"/>
    </source>
</evidence>
<dbReference type="Proteomes" id="UP001220962">
    <property type="component" value="Chromosome"/>
</dbReference>
<keyword evidence="5" id="KW-1185">Reference proteome</keyword>
<dbReference type="Pfam" id="PF05975">
    <property type="entry name" value="EcsB"/>
    <property type="match status" value="1"/>
</dbReference>
<feature type="transmembrane region" description="Helical" evidence="1">
    <location>
        <begin position="346"/>
        <end position="367"/>
    </location>
</feature>
<protein>
    <submittedName>
        <fullName evidence="2">ABC transporter permease</fullName>
    </submittedName>
</protein>
<dbReference type="Proteomes" id="UP001221519">
    <property type="component" value="Chromosome"/>
</dbReference>
<dbReference type="InterPro" id="IPR010288">
    <property type="entry name" value="EcsB_ABC"/>
</dbReference>
<dbReference type="RefSeq" id="WP_274338442.1">
    <property type="nucleotide sequence ID" value="NZ_CP118101.1"/>
</dbReference>
<feature type="transmembrane region" description="Helical" evidence="1">
    <location>
        <begin position="21"/>
        <end position="45"/>
    </location>
</feature>
<feature type="transmembrane region" description="Helical" evidence="1">
    <location>
        <begin position="96"/>
        <end position="121"/>
    </location>
</feature>
<dbReference type="EMBL" id="CP118108">
    <property type="protein sequence ID" value="WDI01633.1"/>
    <property type="molecule type" value="Genomic_DNA"/>
</dbReference>
<accession>A0AAX3MYN1</accession>
<keyword evidence="1" id="KW-0472">Membrane</keyword>
<dbReference type="PIRSF" id="PIRSF037259">
    <property type="entry name" value="EcsB_ABC"/>
    <property type="match status" value="1"/>
</dbReference>
<keyword evidence="1" id="KW-0812">Transmembrane</keyword>
<feature type="transmembrane region" description="Helical" evidence="1">
    <location>
        <begin position="305"/>
        <end position="325"/>
    </location>
</feature>
<evidence type="ECO:0000256" key="1">
    <source>
        <dbReference type="SAM" id="Phobius"/>
    </source>
</evidence>
<dbReference type="AlphaFoldDB" id="A0AAX3MYN1"/>
<feature type="transmembrane region" description="Helical" evidence="1">
    <location>
        <begin position="57"/>
        <end position="75"/>
    </location>
</feature>
<gene>
    <name evidence="2" type="ORF">PUW23_20775</name>
    <name evidence="3" type="ORF">PUW25_20665</name>
</gene>
<evidence type="ECO:0000313" key="5">
    <source>
        <dbReference type="Proteomes" id="UP001221519"/>
    </source>
</evidence>
<feature type="transmembrane region" description="Helical" evidence="1">
    <location>
        <begin position="190"/>
        <end position="209"/>
    </location>
</feature>
<reference evidence="2 5" key="1">
    <citation type="submission" date="2023-02" db="EMBL/GenBank/DDBJ databases">
        <title>Pathogen: clinical or host-associated sample.</title>
        <authorList>
            <person name="Hergert J."/>
            <person name="Casey R."/>
            <person name="Wagner J."/>
            <person name="Young E.L."/>
            <person name="Oakeson K.F."/>
        </authorList>
    </citation>
    <scope>NUCLEOTIDE SEQUENCE</scope>
    <source>
        <strain evidence="3 5">2022CK-00829</strain>
        <strain evidence="2">2022CK-00830</strain>
    </source>
</reference>
<proteinExistence type="predicted"/>
<organism evidence="2 4">
    <name type="scientific">Paenibacillus urinalis</name>
    <dbReference type="NCBI Taxonomy" id="521520"/>
    <lineage>
        <taxon>Bacteria</taxon>
        <taxon>Bacillati</taxon>
        <taxon>Bacillota</taxon>
        <taxon>Bacilli</taxon>
        <taxon>Bacillales</taxon>
        <taxon>Paenibacillaceae</taxon>
        <taxon>Paenibacillus</taxon>
    </lineage>
</organism>
<evidence type="ECO:0000313" key="2">
    <source>
        <dbReference type="EMBL" id="WDH81904.1"/>
    </source>
</evidence>
<feature type="transmembrane region" description="Helical" evidence="1">
    <location>
        <begin position="165"/>
        <end position="184"/>
    </location>
</feature>
<evidence type="ECO:0000313" key="4">
    <source>
        <dbReference type="Proteomes" id="UP001220962"/>
    </source>
</evidence>
<feature type="transmembrane region" description="Helical" evidence="1">
    <location>
        <begin position="280"/>
        <end position="299"/>
    </location>
</feature>
<dbReference type="GO" id="GO:0016020">
    <property type="term" value="C:membrane"/>
    <property type="evidence" value="ECO:0007669"/>
    <property type="project" value="InterPro"/>
</dbReference>
<sequence>MDLQQLWKSRRGAFWNQITPYLGYVLQSGVAVVLGFSLIAFSAWYTSLVQDVPNGFPIRWVMLLVLVAPVIFSSYRTYLRQADIVFLRPQEYRMHLYLQNSFIRGIVYKTVGLILLFILLWPLYIRSEGEPKPFLLFLILLVILKCIASFGGWCEQQMLSKSSRMGYRLLRYAVITLSLYAWIWHQVIPGLIFIAVLTVLYVVSLRLPVRLPVHWEHLIETEQIRGARVIKTLGFFVEVPALKQRVHSRRLLAPLAERIAWGQDKAFQYLIAKTFIRSDLLGICIRLAIVGGLFVHWTGSSLWGSGVYLFFLFVLGIQLSGLLRYHRDSFWIYIYPVTAESRRLQVLKFVYTLQSALTILLWIPLLIGGWGRWVELLITLALGLLIARMFRSSQLKKWTKEEELE</sequence>
<name>A0AAX3MYN1_9BACL</name>
<feature type="transmembrane region" description="Helical" evidence="1">
    <location>
        <begin position="373"/>
        <end position="390"/>
    </location>
</feature>
<feature type="transmembrane region" description="Helical" evidence="1">
    <location>
        <begin position="133"/>
        <end position="153"/>
    </location>
</feature>